<name>A0ABD2B129_VESMC</name>
<dbReference type="Proteomes" id="UP001607303">
    <property type="component" value="Unassembled WGS sequence"/>
</dbReference>
<dbReference type="SMART" id="SM00368">
    <property type="entry name" value="LRR_RI"/>
    <property type="match status" value="3"/>
</dbReference>
<dbReference type="InterPro" id="IPR001611">
    <property type="entry name" value="Leu-rich_rpt"/>
</dbReference>
<dbReference type="InterPro" id="IPR032675">
    <property type="entry name" value="LRR_dom_sf"/>
</dbReference>
<evidence type="ECO:0000256" key="1">
    <source>
        <dbReference type="SAM" id="MobiDB-lite"/>
    </source>
</evidence>
<dbReference type="AlphaFoldDB" id="A0ABD2B129"/>
<protein>
    <submittedName>
        <fullName evidence="2">Leucine-rich repeat-containing protein 71-like</fullName>
    </submittedName>
</protein>
<dbReference type="PANTHER" id="PTHR46984:SF1">
    <property type="entry name" value="LEUCINE-RICH REPEAT-CONTAINING PROTEIN 71"/>
    <property type="match status" value="1"/>
</dbReference>
<reference evidence="2 3" key="1">
    <citation type="journal article" date="2024" name="Ann. Entomol. Soc. Am.">
        <title>Genomic analyses of the southern and eastern yellowjacket wasps (Hymenoptera: Vespidae) reveal evolutionary signatures of social life.</title>
        <authorList>
            <person name="Catto M.A."/>
            <person name="Caine P.B."/>
            <person name="Orr S.E."/>
            <person name="Hunt B.G."/>
            <person name="Goodisman M.A.D."/>
        </authorList>
    </citation>
    <scope>NUCLEOTIDE SEQUENCE [LARGE SCALE GENOMIC DNA]</scope>
    <source>
        <strain evidence="2">232</strain>
        <tissue evidence="2">Head and thorax</tissue>
    </source>
</reference>
<evidence type="ECO:0000313" key="3">
    <source>
        <dbReference type="Proteomes" id="UP001607303"/>
    </source>
</evidence>
<proteinExistence type="predicted"/>
<feature type="region of interest" description="Disordered" evidence="1">
    <location>
        <begin position="302"/>
        <end position="321"/>
    </location>
</feature>
<dbReference type="Gene3D" id="3.80.10.10">
    <property type="entry name" value="Ribonuclease Inhibitor"/>
    <property type="match status" value="1"/>
</dbReference>
<keyword evidence="3" id="KW-1185">Reference proteome</keyword>
<dbReference type="EMBL" id="JAYRBN010000110">
    <property type="protein sequence ID" value="KAL2725950.1"/>
    <property type="molecule type" value="Genomic_DNA"/>
</dbReference>
<organism evidence="2 3">
    <name type="scientific">Vespula maculifrons</name>
    <name type="common">Eastern yellow jacket</name>
    <name type="synonym">Wasp</name>
    <dbReference type="NCBI Taxonomy" id="7453"/>
    <lineage>
        <taxon>Eukaryota</taxon>
        <taxon>Metazoa</taxon>
        <taxon>Ecdysozoa</taxon>
        <taxon>Arthropoda</taxon>
        <taxon>Hexapoda</taxon>
        <taxon>Insecta</taxon>
        <taxon>Pterygota</taxon>
        <taxon>Neoptera</taxon>
        <taxon>Endopterygota</taxon>
        <taxon>Hymenoptera</taxon>
        <taxon>Apocrita</taxon>
        <taxon>Aculeata</taxon>
        <taxon>Vespoidea</taxon>
        <taxon>Vespidae</taxon>
        <taxon>Vespinae</taxon>
        <taxon>Vespula</taxon>
    </lineage>
</organism>
<dbReference type="PANTHER" id="PTHR46984">
    <property type="entry name" value="LEUCINE-RICH REPEAT-CONTAINING PROTEIN 71"/>
    <property type="match status" value="1"/>
</dbReference>
<comment type="caution">
    <text evidence="2">The sequence shown here is derived from an EMBL/GenBank/DDBJ whole genome shotgun (WGS) entry which is preliminary data.</text>
</comment>
<feature type="compositionally biased region" description="Basic residues" evidence="1">
    <location>
        <begin position="302"/>
        <end position="314"/>
    </location>
</feature>
<dbReference type="SUPFAM" id="SSF52047">
    <property type="entry name" value="RNI-like"/>
    <property type="match status" value="1"/>
</dbReference>
<evidence type="ECO:0000313" key="2">
    <source>
        <dbReference type="EMBL" id="KAL2725950.1"/>
    </source>
</evidence>
<sequence length="458" mass="52119">MVDKRSRYNMSVKETPMSLNNEALRISQENFLTEFLLRCKEYEVDRSPKFVIKNSAIDVKLTHQFPQLEGIISITDPKQILATKDKEADPIFYLTYENSKSLETLTKLECKDKLPNCGINAYGIIQIYSMLMDFNCLRDLNLDGNPNVQENYHLLCKSVGNLLYLSLQFCKITDEGVKKIAEELQYADPPNEPKLLALNLGNNRIGDLGALEIGRMLRTNRSVQSLILTGNRICDDGAALIIQELNMSKLTHNEIVDLRRRRFDALISQEKKLIDLNKTNEKKVSKVVEDLPNLEISQTRKNSKVLKKSNKSKKLSLSNSSSKITVQENSKNVSQLPTLRKDSPIEIDHPFGKESTATGGVIRISGNFVLKHLNISFNHLSGVIIKQLLACLLYQTYIMMSDTSKGLLYVRIEGNEFKQEDEKDLMELEEILQCRQAGEYLSRFDDLESSVTLENDNL</sequence>
<dbReference type="Pfam" id="PF13516">
    <property type="entry name" value="LRR_6"/>
    <property type="match status" value="4"/>
</dbReference>
<dbReference type="InterPro" id="IPR053040">
    <property type="entry name" value="LRR-containing_protein_71"/>
</dbReference>
<gene>
    <name evidence="2" type="ORF">V1477_018388</name>
</gene>
<accession>A0ABD2B129</accession>